<feature type="domain" description="Antitoxin FitA-like ribbon-helix-helix" evidence="1">
    <location>
        <begin position="2"/>
        <end position="40"/>
    </location>
</feature>
<dbReference type="SUPFAM" id="SSF47598">
    <property type="entry name" value="Ribbon-helix-helix"/>
    <property type="match status" value="1"/>
</dbReference>
<comment type="caution">
    <text evidence="2">The sequence shown here is derived from an EMBL/GenBank/DDBJ whole genome shotgun (WGS) entry which is preliminary data.</text>
</comment>
<protein>
    <submittedName>
        <fullName evidence="2">Plasmid stability protein</fullName>
    </submittedName>
</protein>
<keyword evidence="3" id="KW-1185">Reference proteome</keyword>
<dbReference type="Proteomes" id="UP001241472">
    <property type="component" value="Unassembled WGS sequence"/>
</dbReference>
<evidence type="ECO:0000313" key="3">
    <source>
        <dbReference type="Proteomes" id="UP001241472"/>
    </source>
</evidence>
<accession>A0ABT9Q2B7</accession>
<name>A0ABT9Q2B7_9HYPH</name>
<dbReference type="InterPro" id="IPR010985">
    <property type="entry name" value="Ribbon_hlx_hlx"/>
</dbReference>
<dbReference type="InterPro" id="IPR053853">
    <property type="entry name" value="FitA-like_RHH"/>
</dbReference>
<proteinExistence type="predicted"/>
<evidence type="ECO:0000259" key="1">
    <source>
        <dbReference type="Pfam" id="PF22513"/>
    </source>
</evidence>
<evidence type="ECO:0000313" key="2">
    <source>
        <dbReference type="EMBL" id="MDP9840259.1"/>
    </source>
</evidence>
<sequence length="96" mass="10780">MADLLVRNVSDELRENLAARADKAGHSVSDEIKSILQQEVGEVWKKLDLTGMSALEALRSIMKADSEEEAAAYIEIMEEIEAERKRDFGRPVEGFE</sequence>
<gene>
    <name evidence="2" type="ORF">J2T09_005043</name>
</gene>
<organism evidence="2 3">
    <name type="scientific">Neorhizobium huautlense</name>
    <dbReference type="NCBI Taxonomy" id="67774"/>
    <lineage>
        <taxon>Bacteria</taxon>
        <taxon>Pseudomonadati</taxon>
        <taxon>Pseudomonadota</taxon>
        <taxon>Alphaproteobacteria</taxon>
        <taxon>Hyphomicrobiales</taxon>
        <taxon>Rhizobiaceae</taxon>
        <taxon>Rhizobium/Agrobacterium group</taxon>
        <taxon>Neorhizobium</taxon>
    </lineage>
</organism>
<dbReference type="Pfam" id="PF22513">
    <property type="entry name" value="FitA-like_RHH"/>
    <property type="match status" value="1"/>
</dbReference>
<reference evidence="2 3" key="1">
    <citation type="submission" date="2023-07" db="EMBL/GenBank/DDBJ databases">
        <title>Sorghum-associated microbial communities from plants grown in Nebraska, USA.</title>
        <authorList>
            <person name="Schachtman D."/>
        </authorList>
    </citation>
    <scope>NUCLEOTIDE SEQUENCE [LARGE SCALE GENOMIC DNA]</scope>
    <source>
        <strain evidence="2 3">DS1307</strain>
    </source>
</reference>
<dbReference type="EMBL" id="JAUSRF010000024">
    <property type="protein sequence ID" value="MDP9840259.1"/>
    <property type="molecule type" value="Genomic_DNA"/>
</dbReference>
<dbReference type="RefSeq" id="WP_306839694.1">
    <property type="nucleotide sequence ID" value="NZ_JAUSRF010000024.1"/>
</dbReference>